<keyword evidence="1" id="KW-1133">Transmembrane helix</keyword>
<reference evidence="2" key="5">
    <citation type="journal article" date="2021" name="G3 (Bethesda)">
        <title>Aegilops tauschii genome assembly Aet v5.0 features greater sequence contiguity and improved annotation.</title>
        <authorList>
            <person name="Wang L."/>
            <person name="Zhu T."/>
            <person name="Rodriguez J.C."/>
            <person name="Deal K.R."/>
            <person name="Dubcovsky J."/>
            <person name="McGuire P.E."/>
            <person name="Lux T."/>
            <person name="Spannagl M."/>
            <person name="Mayer K.F.X."/>
            <person name="Baldrich P."/>
            <person name="Meyers B.C."/>
            <person name="Huo N."/>
            <person name="Gu Y.Q."/>
            <person name="Zhou H."/>
            <person name="Devos K.M."/>
            <person name="Bennetzen J.L."/>
            <person name="Unver T."/>
            <person name="Budak H."/>
            <person name="Gulick P.J."/>
            <person name="Galiba G."/>
            <person name="Kalapos B."/>
            <person name="Nelson D.R."/>
            <person name="Li P."/>
            <person name="You F.M."/>
            <person name="Luo M.C."/>
            <person name="Dvorak J."/>
        </authorList>
    </citation>
    <scope>NUCLEOTIDE SEQUENCE [LARGE SCALE GENOMIC DNA]</scope>
    <source>
        <strain evidence="2">cv. AL8/78</strain>
    </source>
</reference>
<reference evidence="3" key="2">
    <citation type="journal article" date="2017" name="Nat. Plants">
        <title>The Aegilops tauschii genome reveals multiple impacts of transposons.</title>
        <authorList>
            <person name="Zhao G."/>
            <person name="Zou C."/>
            <person name="Li K."/>
            <person name="Wang K."/>
            <person name="Li T."/>
            <person name="Gao L."/>
            <person name="Zhang X."/>
            <person name="Wang H."/>
            <person name="Yang Z."/>
            <person name="Liu X."/>
            <person name="Jiang W."/>
            <person name="Mao L."/>
            <person name="Kong X."/>
            <person name="Jiao Y."/>
            <person name="Jia J."/>
        </authorList>
    </citation>
    <scope>NUCLEOTIDE SEQUENCE [LARGE SCALE GENOMIC DNA]</scope>
    <source>
        <strain evidence="3">cv. AL8/78</strain>
    </source>
</reference>
<reference evidence="2" key="3">
    <citation type="journal article" date="2017" name="Nature">
        <title>Genome sequence of the progenitor of the wheat D genome Aegilops tauschii.</title>
        <authorList>
            <person name="Luo M.C."/>
            <person name="Gu Y.Q."/>
            <person name="Puiu D."/>
            <person name="Wang H."/>
            <person name="Twardziok S.O."/>
            <person name="Deal K.R."/>
            <person name="Huo N."/>
            <person name="Zhu T."/>
            <person name="Wang L."/>
            <person name="Wang Y."/>
            <person name="McGuire P.E."/>
            <person name="Liu S."/>
            <person name="Long H."/>
            <person name="Ramasamy R.K."/>
            <person name="Rodriguez J.C."/>
            <person name="Van S.L."/>
            <person name="Yuan L."/>
            <person name="Wang Z."/>
            <person name="Xia Z."/>
            <person name="Xiao L."/>
            <person name="Anderson O.D."/>
            <person name="Ouyang S."/>
            <person name="Liang Y."/>
            <person name="Zimin A.V."/>
            <person name="Pertea G."/>
            <person name="Qi P."/>
            <person name="Bennetzen J.L."/>
            <person name="Dai X."/>
            <person name="Dawson M.W."/>
            <person name="Muller H.G."/>
            <person name="Kugler K."/>
            <person name="Rivarola-Duarte L."/>
            <person name="Spannagl M."/>
            <person name="Mayer K.F.X."/>
            <person name="Lu F.H."/>
            <person name="Bevan M.W."/>
            <person name="Leroy P."/>
            <person name="Li P."/>
            <person name="You F.M."/>
            <person name="Sun Q."/>
            <person name="Liu Z."/>
            <person name="Lyons E."/>
            <person name="Wicker T."/>
            <person name="Salzberg S.L."/>
            <person name="Devos K.M."/>
            <person name="Dvorak J."/>
        </authorList>
    </citation>
    <scope>NUCLEOTIDE SEQUENCE [LARGE SCALE GENOMIC DNA]</scope>
    <source>
        <strain evidence="2">cv. AL8/78</strain>
    </source>
</reference>
<keyword evidence="3" id="KW-1185">Reference proteome</keyword>
<reference evidence="3" key="1">
    <citation type="journal article" date="2014" name="Science">
        <title>Ancient hybridizations among the ancestral genomes of bread wheat.</title>
        <authorList>
            <consortium name="International Wheat Genome Sequencing Consortium,"/>
            <person name="Marcussen T."/>
            <person name="Sandve S.R."/>
            <person name="Heier L."/>
            <person name="Spannagl M."/>
            <person name="Pfeifer M."/>
            <person name="Jakobsen K.S."/>
            <person name="Wulff B.B."/>
            <person name="Steuernagel B."/>
            <person name="Mayer K.F."/>
            <person name="Olsen O.A."/>
        </authorList>
    </citation>
    <scope>NUCLEOTIDE SEQUENCE [LARGE SCALE GENOMIC DNA]</scope>
    <source>
        <strain evidence="3">cv. AL8/78</strain>
    </source>
</reference>
<dbReference type="Gramene" id="AET1Gv20154300.5">
    <property type="protein sequence ID" value="AET1Gv20154300.5"/>
    <property type="gene ID" value="AET1Gv20154300"/>
</dbReference>
<evidence type="ECO:0000313" key="2">
    <source>
        <dbReference type="EnsemblPlants" id="AET1Gv20154300.5"/>
    </source>
</evidence>
<keyword evidence="1" id="KW-0472">Membrane</keyword>
<organism evidence="2 3">
    <name type="scientific">Aegilops tauschii subsp. strangulata</name>
    <name type="common">Goatgrass</name>
    <dbReference type="NCBI Taxonomy" id="200361"/>
    <lineage>
        <taxon>Eukaryota</taxon>
        <taxon>Viridiplantae</taxon>
        <taxon>Streptophyta</taxon>
        <taxon>Embryophyta</taxon>
        <taxon>Tracheophyta</taxon>
        <taxon>Spermatophyta</taxon>
        <taxon>Magnoliopsida</taxon>
        <taxon>Liliopsida</taxon>
        <taxon>Poales</taxon>
        <taxon>Poaceae</taxon>
        <taxon>BOP clade</taxon>
        <taxon>Pooideae</taxon>
        <taxon>Triticodae</taxon>
        <taxon>Triticeae</taxon>
        <taxon>Triticinae</taxon>
        <taxon>Aegilops</taxon>
    </lineage>
</organism>
<keyword evidence="1" id="KW-0812">Transmembrane</keyword>
<proteinExistence type="predicted"/>
<accession>A0A452XTE6</accession>
<dbReference type="AlphaFoldDB" id="A0A452XTE6"/>
<feature type="transmembrane region" description="Helical" evidence="1">
    <location>
        <begin position="14"/>
        <end position="35"/>
    </location>
</feature>
<protein>
    <submittedName>
        <fullName evidence="2">Uncharacterized protein</fullName>
    </submittedName>
</protein>
<name>A0A452XTE6_AEGTS</name>
<evidence type="ECO:0000313" key="3">
    <source>
        <dbReference type="Proteomes" id="UP000015105"/>
    </source>
</evidence>
<dbReference type="EnsemblPlants" id="AET1Gv20154300.5">
    <property type="protein sequence ID" value="AET1Gv20154300.5"/>
    <property type="gene ID" value="AET1Gv20154300"/>
</dbReference>
<reference evidence="2" key="4">
    <citation type="submission" date="2019-03" db="UniProtKB">
        <authorList>
            <consortium name="EnsemblPlants"/>
        </authorList>
    </citation>
    <scope>IDENTIFICATION</scope>
</reference>
<sequence>QVTHSLLWRSDSSLAVGGGALAFTFHVPGLTIGFLPDL</sequence>
<evidence type="ECO:0000256" key="1">
    <source>
        <dbReference type="SAM" id="Phobius"/>
    </source>
</evidence>
<dbReference type="Proteomes" id="UP000015105">
    <property type="component" value="Chromosome 1D"/>
</dbReference>